<dbReference type="OrthoDB" id="7308098at2"/>
<dbReference type="AlphaFoldDB" id="A0A2S2CMC0"/>
<evidence type="ECO:0008006" key="5">
    <source>
        <dbReference type="Google" id="ProtNLM"/>
    </source>
</evidence>
<reference evidence="4" key="1">
    <citation type="submission" date="2018-05" db="EMBL/GenBank/DDBJ databases">
        <title>Azospirillum thermophila sp. nov., a novel isolated from hot spring.</title>
        <authorList>
            <person name="Zhao Z."/>
        </authorList>
    </citation>
    <scope>NUCLEOTIDE SEQUENCE [LARGE SCALE GENOMIC DNA]</scope>
    <source>
        <strain evidence="4">CFH 70021</strain>
    </source>
</reference>
<gene>
    <name evidence="3" type="ORF">DEW08_04985</name>
</gene>
<protein>
    <recommendedName>
        <fullName evidence="5">PepSY domain-containing protein</fullName>
    </recommendedName>
</protein>
<sequence length="213" mass="21577">MKTKLMLAAAAAATLAAAPAALAQTSGSPSSNMPYERSTSSGLPSTSPQVESLPGFQPDPWSDDRSGGAASTWSSQPRAAQSGSTAGSGMSGTSMSGSSMSGSSMSGSGMSGSTGASSDRGYTGSASTGAAAGNRRSVTDGVTSSQIQSRRGRGQNDMELKQTSLLNQFSAAGWAAVRDFRKDGDRYVAEAQDRNGRWSTVELDPATGTITPR</sequence>
<feature type="compositionally biased region" description="Polar residues" evidence="1">
    <location>
        <begin position="24"/>
        <end position="50"/>
    </location>
</feature>
<accession>A0A2S2CMC0</accession>
<feature type="compositionally biased region" description="Low complexity" evidence="1">
    <location>
        <begin position="82"/>
        <end position="133"/>
    </location>
</feature>
<feature type="compositionally biased region" description="Polar residues" evidence="1">
    <location>
        <begin position="140"/>
        <end position="149"/>
    </location>
</feature>
<evidence type="ECO:0000313" key="3">
    <source>
        <dbReference type="EMBL" id="AWK85606.1"/>
    </source>
</evidence>
<name>A0A2S2CMC0_9PROT</name>
<dbReference type="Proteomes" id="UP000245629">
    <property type="component" value="Chromosome 1"/>
</dbReference>
<dbReference type="KEGG" id="azz:DEW08_04985"/>
<keyword evidence="2" id="KW-0732">Signal</keyword>
<keyword evidence="4" id="KW-1185">Reference proteome</keyword>
<proteinExistence type="predicted"/>
<organism evidence="3 4">
    <name type="scientific">Azospirillum thermophilum</name>
    <dbReference type="NCBI Taxonomy" id="2202148"/>
    <lineage>
        <taxon>Bacteria</taxon>
        <taxon>Pseudomonadati</taxon>
        <taxon>Pseudomonadota</taxon>
        <taxon>Alphaproteobacteria</taxon>
        <taxon>Rhodospirillales</taxon>
        <taxon>Azospirillaceae</taxon>
        <taxon>Azospirillum</taxon>
    </lineage>
</organism>
<evidence type="ECO:0000256" key="2">
    <source>
        <dbReference type="SAM" id="SignalP"/>
    </source>
</evidence>
<evidence type="ECO:0000256" key="1">
    <source>
        <dbReference type="SAM" id="MobiDB-lite"/>
    </source>
</evidence>
<feature type="region of interest" description="Disordered" evidence="1">
    <location>
        <begin position="18"/>
        <end position="161"/>
    </location>
</feature>
<feature type="compositionally biased region" description="Polar residues" evidence="1">
    <location>
        <begin position="69"/>
        <end position="81"/>
    </location>
</feature>
<dbReference type="EMBL" id="CP029352">
    <property type="protein sequence ID" value="AWK85606.1"/>
    <property type="molecule type" value="Genomic_DNA"/>
</dbReference>
<feature type="chain" id="PRO_5015416085" description="PepSY domain-containing protein" evidence="2">
    <location>
        <begin position="24"/>
        <end position="213"/>
    </location>
</feature>
<feature type="signal peptide" evidence="2">
    <location>
        <begin position="1"/>
        <end position="23"/>
    </location>
</feature>
<evidence type="ECO:0000313" key="4">
    <source>
        <dbReference type="Proteomes" id="UP000245629"/>
    </source>
</evidence>
<dbReference type="RefSeq" id="WP_109324951.1">
    <property type="nucleotide sequence ID" value="NZ_CP029352.1"/>
</dbReference>